<dbReference type="EMBL" id="UINC01004856">
    <property type="protein sequence ID" value="SVA17340.1"/>
    <property type="molecule type" value="Genomic_DNA"/>
</dbReference>
<gene>
    <name evidence="1" type="ORF">METZ01_LOCUS70194</name>
</gene>
<sequence>MANLKNEFIFLISVQVDILVRPYTMDLIPLAKILTRLNSWSTLKKGVVGNLTRFAHENGVLLQQNFLVNSAHFGETS</sequence>
<name>A0A381TMQ6_9ZZZZ</name>
<evidence type="ECO:0000313" key="1">
    <source>
        <dbReference type="EMBL" id="SVA17340.1"/>
    </source>
</evidence>
<reference evidence="1" key="1">
    <citation type="submission" date="2018-05" db="EMBL/GenBank/DDBJ databases">
        <authorList>
            <person name="Lanie J.A."/>
            <person name="Ng W.-L."/>
            <person name="Kazmierczak K.M."/>
            <person name="Andrzejewski T.M."/>
            <person name="Davidsen T.M."/>
            <person name="Wayne K.J."/>
            <person name="Tettelin H."/>
            <person name="Glass J.I."/>
            <person name="Rusch D."/>
            <person name="Podicherti R."/>
            <person name="Tsui H.-C.T."/>
            <person name="Winkler M.E."/>
        </authorList>
    </citation>
    <scope>NUCLEOTIDE SEQUENCE</scope>
</reference>
<protein>
    <submittedName>
        <fullName evidence="1">Uncharacterized protein</fullName>
    </submittedName>
</protein>
<accession>A0A381TMQ6</accession>
<organism evidence="1">
    <name type="scientific">marine metagenome</name>
    <dbReference type="NCBI Taxonomy" id="408172"/>
    <lineage>
        <taxon>unclassified sequences</taxon>
        <taxon>metagenomes</taxon>
        <taxon>ecological metagenomes</taxon>
    </lineage>
</organism>
<proteinExistence type="predicted"/>
<dbReference type="AlphaFoldDB" id="A0A381TMQ6"/>